<name>A0A6M1SMY6_9HYPH</name>
<keyword evidence="2" id="KW-1185">Reference proteome</keyword>
<organism evidence="1 2">
    <name type="scientific">Devosia aurantiaca</name>
    <dbReference type="NCBI Taxonomy" id="2714858"/>
    <lineage>
        <taxon>Bacteria</taxon>
        <taxon>Pseudomonadati</taxon>
        <taxon>Pseudomonadota</taxon>
        <taxon>Alphaproteobacteria</taxon>
        <taxon>Hyphomicrobiales</taxon>
        <taxon>Devosiaceae</taxon>
        <taxon>Devosia</taxon>
    </lineage>
</organism>
<evidence type="ECO:0000313" key="1">
    <source>
        <dbReference type="EMBL" id="NGP18568.1"/>
    </source>
</evidence>
<comment type="caution">
    <text evidence="1">The sequence shown here is derived from an EMBL/GenBank/DDBJ whole genome shotgun (WGS) entry which is preliminary data.</text>
</comment>
<evidence type="ECO:0000313" key="2">
    <source>
        <dbReference type="Proteomes" id="UP000474802"/>
    </source>
</evidence>
<protein>
    <submittedName>
        <fullName evidence="1">Uncharacterized protein</fullName>
    </submittedName>
</protein>
<reference evidence="1 2" key="2">
    <citation type="submission" date="2020-03" db="EMBL/GenBank/DDBJ databases">
        <title>Devosia chinhatensis sp. nov., isolated from a hexachlorocyclohexane (HCH) dump site in India.</title>
        <authorList>
            <person name="Kumar M."/>
            <person name="Lal R."/>
        </authorList>
    </citation>
    <scope>NUCLEOTIDE SEQUENCE [LARGE SCALE GENOMIC DNA]</scope>
    <source>
        <strain evidence="1 2">H239</strain>
    </source>
</reference>
<sequence>MTSNDPLQIICDLDCDFGIEQSVKLSRKTLNADRYLLSIHRDDLKVTFDEFMHRLDVPKMWRDDLNRRFEISKLIHVGHEGGTKPLRKLYLENIDGEHGTRALKRSHLMHLALKWDQTGAASFTRYWLDPNVLAQDVLKQLKSSKCIQPSVNIAEILLGLVKIKGKEVMALRVEEEGTSRRSWDFNLYRAEIGGLAIASSITDLCGRYSIDKKDQNVLLNTLIGKRLGHLSVGTNKFGEDFTTFYFGVKPGRELLRA</sequence>
<dbReference type="EMBL" id="JAALFG010000003">
    <property type="protein sequence ID" value="NGP18568.1"/>
    <property type="molecule type" value="Genomic_DNA"/>
</dbReference>
<dbReference type="RefSeq" id="WP_164534831.1">
    <property type="nucleotide sequence ID" value="NZ_JAALFG010000003.1"/>
</dbReference>
<dbReference type="Proteomes" id="UP000474802">
    <property type="component" value="Unassembled WGS sequence"/>
</dbReference>
<gene>
    <name evidence="1" type="ORF">G5575_13730</name>
</gene>
<accession>A0A6M1SMY6</accession>
<dbReference type="AlphaFoldDB" id="A0A6M1SMY6"/>
<reference evidence="1 2" key="1">
    <citation type="submission" date="2020-02" db="EMBL/GenBank/DDBJ databases">
        <authorList>
            <person name="Khan S.A."/>
            <person name="Jeon C.O."/>
            <person name="Chun B.H."/>
        </authorList>
    </citation>
    <scope>NUCLEOTIDE SEQUENCE [LARGE SCALE GENOMIC DNA]</scope>
    <source>
        <strain evidence="1 2">H239</strain>
    </source>
</reference>
<proteinExistence type="predicted"/>